<proteinExistence type="predicted"/>
<name>A0ABD3A7W7_9GENT</name>
<gene>
    <name evidence="1" type="ORF">ACH5RR_012526</name>
</gene>
<comment type="caution">
    <text evidence="1">The sequence shown here is derived from an EMBL/GenBank/DDBJ whole genome shotgun (WGS) entry which is preliminary data.</text>
</comment>
<reference evidence="1 2" key="1">
    <citation type="submission" date="2024-11" db="EMBL/GenBank/DDBJ databases">
        <title>A near-complete genome assembly of Cinchona calisaya.</title>
        <authorList>
            <person name="Lian D.C."/>
            <person name="Zhao X.W."/>
            <person name="Wei L."/>
        </authorList>
    </citation>
    <scope>NUCLEOTIDE SEQUENCE [LARGE SCALE GENOMIC DNA]</scope>
    <source>
        <tissue evidence="1">Nenye</tissue>
    </source>
</reference>
<accession>A0ABD3A7W7</accession>
<dbReference type="PANTHER" id="PTHR34222">
    <property type="entry name" value="GAG_PRE-INTEGRS DOMAIN-CONTAINING PROTEIN"/>
    <property type="match status" value="1"/>
</dbReference>
<dbReference type="AlphaFoldDB" id="A0ABD3A7W7"/>
<dbReference type="EMBL" id="JBJUIK010000005">
    <property type="protein sequence ID" value="KAL3527870.1"/>
    <property type="molecule type" value="Genomic_DNA"/>
</dbReference>
<dbReference type="PANTHER" id="PTHR34222:SF95">
    <property type="entry name" value="RRNA 2'-O-METHYLTRANSFERASE FIBRILLARIN-LIKE ISOFORM X1"/>
    <property type="match status" value="1"/>
</dbReference>
<keyword evidence="2" id="KW-1185">Reference proteome</keyword>
<evidence type="ECO:0008006" key="3">
    <source>
        <dbReference type="Google" id="ProtNLM"/>
    </source>
</evidence>
<dbReference type="Proteomes" id="UP001630127">
    <property type="component" value="Unassembled WGS sequence"/>
</dbReference>
<evidence type="ECO:0000313" key="2">
    <source>
        <dbReference type="Proteomes" id="UP001630127"/>
    </source>
</evidence>
<sequence length="255" mass="28934">MNFKSFKTCHTFWKKLLSVFANDIPRLYDPAQKLSTLKQPDHDMPTFITKAQVTVEELKMNLQVDSFPSIMTKLDNLSMVLVLRGMCPDFEHVHDQILTVKTFEASTMVLNSVHHCQREGQGIHEGQGKHSSRPLHSYCKKPGHTQETCYSLHGFLEKRAHVSQYGSVANISQMDSPEVISSKEDYHEYLSWKVAKQAQSSHAIRTHNYNSIACISHFDNYQNTLIIDLGASNHIVGNSSLSTSLSFPKIFISLH</sequence>
<protein>
    <recommendedName>
        <fullName evidence="3">Polyprotein</fullName>
    </recommendedName>
</protein>
<evidence type="ECO:0000313" key="1">
    <source>
        <dbReference type="EMBL" id="KAL3527870.1"/>
    </source>
</evidence>
<organism evidence="1 2">
    <name type="scientific">Cinchona calisaya</name>
    <dbReference type="NCBI Taxonomy" id="153742"/>
    <lineage>
        <taxon>Eukaryota</taxon>
        <taxon>Viridiplantae</taxon>
        <taxon>Streptophyta</taxon>
        <taxon>Embryophyta</taxon>
        <taxon>Tracheophyta</taxon>
        <taxon>Spermatophyta</taxon>
        <taxon>Magnoliopsida</taxon>
        <taxon>eudicotyledons</taxon>
        <taxon>Gunneridae</taxon>
        <taxon>Pentapetalae</taxon>
        <taxon>asterids</taxon>
        <taxon>lamiids</taxon>
        <taxon>Gentianales</taxon>
        <taxon>Rubiaceae</taxon>
        <taxon>Cinchonoideae</taxon>
        <taxon>Cinchoneae</taxon>
        <taxon>Cinchona</taxon>
    </lineage>
</organism>